<proteinExistence type="predicted"/>
<name>A0A915L389_ROMCU</name>
<feature type="compositionally biased region" description="Low complexity" evidence="1">
    <location>
        <begin position="61"/>
        <end position="74"/>
    </location>
</feature>
<dbReference type="Proteomes" id="UP000887565">
    <property type="component" value="Unplaced"/>
</dbReference>
<reference evidence="3" key="1">
    <citation type="submission" date="2022-11" db="UniProtKB">
        <authorList>
            <consortium name="WormBaseParasite"/>
        </authorList>
    </citation>
    <scope>IDENTIFICATION</scope>
</reference>
<keyword evidence="2" id="KW-1185">Reference proteome</keyword>
<organism evidence="2 3">
    <name type="scientific">Romanomermis culicivorax</name>
    <name type="common">Nematode worm</name>
    <dbReference type="NCBI Taxonomy" id="13658"/>
    <lineage>
        <taxon>Eukaryota</taxon>
        <taxon>Metazoa</taxon>
        <taxon>Ecdysozoa</taxon>
        <taxon>Nematoda</taxon>
        <taxon>Enoplea</taxon>
        <taxon>Dorylaimia</taxon>
        <taxon>Mermithida</taxon>
        <taxon>Mermithoidea</taxon>
        <taxon>Mermithidae</taxon>
        <taxon>Romanomermis</taxon>
    </lineage>
</organism>
<accession>A0A915L389</accession>
<feature type="region of interest" description="Disordered" evidence="1">
    <location>
        <begin position="48"/>
        <end position="80"/>
    </location>
</feature>
<evidence type="ECO:0000256" key="1">
    <source>
        <dbReference type="SAM" id="MobiDB-lite"/>
    </source>
</evidence>
<protein>
    <submittedName>
        <fullName evidence="3">Uncharacterized protein</fullName>
    </submittedName>
</protein>
<dbReference type="AlphaFoldDB" id="A0A915L389"/>
<sequence length="151" mass="16415">MRAFDRKKTKEVLLQAEAKISNFCSFNDPQPKFLATYDTTHRRTRLAFPDLGIGDGDGEENPGNPGTSSGNGNPIRSLQSAKNGMHVKRLTVVVDCIRSTIHRLTDNGSNSASFSLTTILCVPGSILVILNKPLASVIISVGRLSNWTFDP</sequence>
<evidence type="ECO:0000313" key="3">
    <source>
        <dbReference type="WBParaSite" id="nRc.2.0.1.t45574-RA"/>
    </source>
</evidence>
<dbReference type="WBParaSite" id="nRc.2.0.1.t45574-RA">
    <property type="protein sequence ID" value="nRc.2.0.1.t45574-RA"/>
    <property type="gene ID" value="nRc.2.0.1.g45574"/>
</dbReference>
<evidence type="ECO:0000313" key="2">
    <source>
        <dbReference type="Proteomes" id="UP000887565"/>
    </source>
</evidence>